<protein>
    <submittedName>
        <fullName evidence="2">Uncharacterized protein</fullName>
    </submittedName>
</protein>
<sequence length="192" mass="20639">MCCTWLVVLLAKSCSYIKAEFGPHKAAGHWYSVYSVVALLFLLERSQSEVTFSGVSRASPTVVRCLASAEILEEERGAVPPRLLPPSTPAGSAHCATLRKPGALGQLDAATHIIRAREGSEHSYTMAPAPWCVIVMDGDLNALHPAPTAVCNKPVLHTESFGTRDIIPNPESAESEQPPAMCATQHLQQVQL</sequence>
<evidence type="ECO:0000313" key="2">
    <source>
        <dbReference type="EMBL" id="EOB04428.1"/>
    </source>
</evidence>
<organism evidence="2 3">
    <name type="scientific">Anas platyrhynchos</name>
    <name type="common">Mallard</name>
    <name type="synonym">Anas boschas</name>
    <dbReference type="NCBI Taxonomy" id="8839"/>
    <lineage>
        <taxon>Eukaryota</taxon>
        <taxon>Metazoa</taxon>
        <taxon>Chordata</taxon>
        <taxon>Craniata</taxon>
        <taxon>Vertebrata</taxon>
        <taxon>Euteleostomi</taxon>
        <taxon>Archelosauria</taxon>
        <taxon>Archosauria</taxon>
        <taxon>Dinosauria</taxon>
        <taxon>Saurischia</taxon>
        <taxon>Theropoda</taxon>
        <taxon>Coelurosauria</taxon>
        <taxon>Aves</taxon>
        <taxon>Neognathae</taxon>
        <taxon>Galloanserae</taxon>
        <taxon>Anseriformes</taxon>
        <taxon>Anatidae</taxon>
        <taxon>Anatinae</taxon>
        <taxon>Anas</taxon>
    </lineage>
</organism>
<evidence type="ECO:0000313" key="3">
    <source>
        <dbReference type="Proteomes" id="UP000296049"/>
    </source>
</evidence>
<gene>
    <name evidence="2" type="ORF">Anapl_08162</name>
</gene>
<accession>R0LVI4</accession>
<evidence type="ECO:0000256" key="1">
    <source>
        <dbReference type="SAM" id="SignalP"/>
    </source>
</evidence>
<keyword evidence="1" id="KW-0732">Signal</keyword>
<dbReference type="EMBL" id="KB742791">
    <property type="protein sequence ID" value="EOB04428.1"/>
    <property type="molecule type" value="Genomic_DNA"/>
</dbReference>
<feature type="chain" id="PRO_5004354890" evidence="1">
    <location>
        <begin position="20"/>
        <end position="192"/>
    </location>
</feature>
<keyword evidence="3" id="KW-1185">Reference proteome</keyword>
<reference evidence="3" key="1">
    <citation type="journal article" date="2013" name="Nat. Genet.">
        <title>The duck genome and transcriptome provide insight into an avian influenza virus reservoir species.</title>
        <authorList>
            <person name="Huang Y."/>
            <person name="Li Y."/>
            <person name="Burt D.W."/>
            <person name="Chen H."/>
            <person name="Zhang Y."/>
            <person name="Qian W."/>
            <person name="Kim H."/>
            <person name="Gan S."/>
            <person name="Zhao Y."/>
            <person name="Li J."/>
            <person name="Yi K."/>
            <person name="Feng H."/>
            <person name="Zhu P."/>
            <person name="Li B."/>
            <person name="Liu Q."/>
            <person name="Fairley S."/>
            <person name="Magor K.E."/>
            <person name="Du Z."/>
            <person name="Hu X."/>
            <person name="Goodman L."/>
            <person name="Tafer H."/>
            <person name="Vignal A."/>
            <person name="Lee T."/>
            <person name="Kim K.W."/>
            <person name="Sheng Z."/>
            <person name="An Y."/>
            <person name="Searle S."/>
            <person name="Herrero J."/>
            <person name="Groenen M.A."/>
            <person name="Crooijmans R.P."/>
            <person name="Faraut T."/>
            <person name="Cai Q."/>
            <person name="Webster R.G."/>
            <person name="Aldridge J.R."/>
            <person name="Warren W.C."/>
            <person name="Bartschat S."/>
            <person name="Kehr S."/>
            <person name="Marz M."/>
            <person name="Stadler P.F."/>
            <person name="Smith J."/>
            <person name="Kraus R.H."/>
            <person name="Zhao Y."/>
            <person name="Ren L."/>
            <person name="Fei J."/>
            <person name="Morisson M."/>
            <person name="Kaiser P."/>
            <person name="Griffin D.K."/>
            <person name="Rao M."/>
            <person name="Pitel F."/>
            <person name="Wang J."/>
            <person name="Li N."/>
        </authorList>
    </citation>
    <scope>NUCLEOTIDE SEQUENCE [LARGE SCALE GENOMIC DNA]</scope>
</reference>
<feature type="signal peptide" evidence="1">
    <location>
        <begin position="1"/>
        <end position="19"/>
    </location>
</feature>
<dbReference type="AlphaFoldDB" id="R0LVI4"/>
<name>R0LVI4_ANAPL</name>
<dbReference type="Proteomes" id="UP000296049">
    <property type="component" value="Unassembled WGS sequence"/>
</dbReference>
<proteinExistence type="predicted"/>